<name>A0AAV5VCA7_9BILA</name>
<protein>
    <recommendedName>
        <fullName evidence="4">G protein-coupled receptor</fullName>
    </recommendedName>
</protein>
<sequence>MYTVPMFMPSRALEQIMEQSMRELFDTDPNLFLQTYGISITYEYINDGKSMLKFILPYGVIPYCVSYVIIVASMRRSILPLVVLSVPVSIVTYGTIADANLGLATLPLTGFVWLVPIVQVTSL</sequence>
<dbReference type="AlphaFoldDB" id="A0AAV5VCA7"/>
<feature type="transmembrane region" description="Helical" evidence="1">
    <location>
        <begin position="54"/>
        <end position="71"/>
    </location>
</feature>
<evidence type="ECO:0000256" key="1">
    <source>
        <dbReference type="SAM" id="Phobius"/>
    </source>
</evidence>
<feature type="transmembrane region" description="Helical" evidence="1">
    <location>
        <begin position="78"/>
        <end position="96"/>
    </location>
</feature>
<keyword evidence="3" id="KW-1185">Reference proteome</keyword>
<keyword evidence="1" id="KW-0812">Transmembrane</keyword>
<keyword evidence="1" id="KW-1133">Transmembrane helix</keyword>
<evidence type="ECO:0008006" key="4">
    <source>
        <dbReference type="Google" id="ProtNLM"/>
    </source>
</evidence>
<organism evidence="2 3">
    <name type="scientific">Pristionchus fissidentatus</name>
    <dbReference type="NCBI Taxonomy" id="1538716"/>
    <lineage>
        <taxon>Eukaryota</taxon>
        <taxon>Metazoa</taxon>
        <taxon>Ecdysozoa</taxon>
        <taxon>Nematoda</taxon>
        <taxon>Chromadorea</taxon>
        <taxon>Rhabditida</taxon>
        <taxon>Rhabditina</taxon>
        <taxon>Diplogasteromorpha</taxon>
        <taxon>Diplogasteroidea</taxon>
        <taxon>Neodiplogasteridae</taxon>
        <taxon>Pristionchus</taxon>
    </lineage>
</organism>
<keyword evidence="1" id="KW-0472">Membrane</keyword>
<evidence type="ECO:0000313" key="3">
    <source>
        <dbReference type="Proteomes" id="UP001432322"/>
    </source>
</evidence>
<evidence type="ECO:0000313" key="2">
    <source>
        <dbReference type="EMBL" id="GMT16079.1"/>
    </source>
</evidence>
<dbReference type="Proteomes" id="UP001432322">
    <property type="component" value="Unassembled WGS sequence"/>
</dbReference>
<feature type="transmembrane region" description="Helical" evidence="1">
    <location>
        <begin position="102"/>
        <end position="121"/>
    </location>
</feature>
<reference evidence="2" key="1">
    <citation type="submission" date="2023-10" db="EMBL/GenBank/DDBJ databases">
        <title>Genome assembly of Pristionchus species.</title>
        <authorList>
            <person name="Yoshida K."/>
            <person name="Sommer R.J."/>
        </authorList>
    </citation>
    <scope>NUCLEOTIDE SEQUENCE</scope>
    <source>
        <strain evidence="2">RS5133</strain>
    </source>
</reference>
<gene>
    <name evidence="2" type="ORF">PFISCL1PPCAC_7375</name>
</gene>
<feature type="non-terminal residue" evidence="2">
    <location>
        <position position="123"/>
    </location>
</feature>
<comment type="caution">
    <text evidence="2">The sequence shown here is derived from an EMBL/GenBank/DDBJ whole genome shotgun (WGS) entry which is preliminary data.</text>
</comment>
<dbReference type="EMBL" id="BTSY01000002">
    <property type="protein sequence ID" value="GMT16079.1"/>
    <property type="molecule type" value="Genomic_DNA"/>
</dbReference>
<accession>A0AAV5VCA7</accession>
<proteinExistence type="predicted"/>